<dbReference type="Proteomes" id="UP000008312">
    <property type="component" value="Unassembled WGS sequence"/>
</dbReference>
<dbReference type="Pfam" id="PF03223">
    <property type="entry name" value="V-ATPase_C"/>
    <property type="match status" value="1"/>
</dbReference>
<dbReference type="CDD" id="cd14785">
    <property type="entry name" value="V-ATPase_C"/>
    <property type="match status" value="1"/>
</dbReference>
<dbReference type="InterPro" id="IPR036132">
    <property type="entry name" value="Vac_ATP_synth_c_sf"/>
</dbReference>
<dbReference type="PANTHER" id="PTHR10137">
    <property type="entry name" value="V-TYPE PROTON ATPASE SUBUNIT C"/>
    <property type="match status" value="1"/>
</dbReference>
<proteinExistence type="inferred from homology"/>
<sequence>MSKSIDDPVLISVPSDLKSEGVIRGAIASSSSPYCTMKTFPIPNLGDCTLELLMHLSDEMVKMDSMLRQLIEKIAKTYHDMSLEGNYRKLTVDGRSLEKYLEDFHWDESRFPERNSIGEHKNLIQQDTRSVESELRKMLQKYQDVHSNVTALRRKRGANILTAPLSLILREEDVMKATNGMTLKEVFLSTDYLETVVIIISNTQEKEFLQSYAKLGSEEAGREVVVPESARRLVSDSEGYVLFSVVILKKFERAVQTACRENRYTMRLFNLEEMKESGATEMEERELAKFEVEERKLKSDLLQWCRPNYSELASEWVHLKALRVYVESILRYGLHTPTFSFVVFPKAKTVEKLFATLDGLFAELGGSVKAYGSLKEENLTISAIVGNESTNYNYACVSIEKLSE</sequence>
<dbReference type="GeneID" id="24921336"/>
<dbReference type="OrthoDB" id="6605928at2759"/>
<comment type="similarity">
    <text evidence="1 5">Belongs to the V-ATPase C subunit family.</text>
</comment>
<keyword evidence="4 5" id="KW-0406">Ion transport</keyword>
<keyword evidence="3 5" id="KW-0375">Hydrogen ion transport</keyword>
<protein>
    <recommendedName>
        <fullName evidence="5">V-type proton ATPase subunit C</fullName>
    </recommendedName>
</protein>
<dbReference type="EMBL" id="FN668688">
    <property type="protein sequence ID" value="CBK24585.2"/>
    <property type="molecule type" value="Genomic_DNA"/>
</dbReference>
<dbReference type="AlphaFoldDB" id="D8M946"/>
<dbReference type="Gene3D" id="3.30.70.100">
    <property type="match status" value="1"/>
</dbReference>
<organism evidence="6">
    <name type="scientific">Blastocystis hominis</name>
    <dbReference type="NCBI Taxonomy" id="12968"/>
    <lineage>
        <taxon>Eukaryota</taxon>
        <taxon>Sar</taxon>
        <taxon>Stramenopiles</taxon>
        <taxon>Bigyra</taxon>
        <taxon>Opalozoa</taxon>
        <taxon>Opalinata</taxon>
        <taxon>Blastocystidae</taxon>
        <taxon>Blastocystis</taxon>
    </lineage>
</organism>
<gene>
    <name evidence="6" type="ORF">GSBLH_T00004300001</name>
</gene>
<dbReference type="FunCoup" id="D8M946">
    <property type="interactions" value="107"/>
</dbReference>
<evidence type="ECO:0000313" key="7">
    <source>
        <dbReference type="Proteomes" id="UP000008312"/>
    </source>
</evidence>
<keyword evidence="2 5" id="KW-0813">Transport</keyword>
<evidence type="ECO:0000313" key="6">
    <source>
        <dbReference type="EMBL" id="CBK24585.2"/>
    </source>
</evidence>
<dbReference type="GO" id="GO:0000221">
    <property type="term" value="C:vacuolar proton-transporting V-type ATPase, V1 domain"/>
    <property type="evidence" value="ECO:0007669"/>
    <property type="project" value="TreeGrafter"/>
</dbReference>
<reference evidence="6" key="1">
    <citation type="submission" date="2010-02" db="EMBL/GenBank/DDBJ databases">
        <title>Sequencing and annotation of the Blastocystis hominis genome.</title>
        <authorList>
            <person name="Wincker P."/>
        </authorList>
    </citation>
    <scope>NUCLEOTIDE SEQUENCE</scope>
    <source>
        <strain evidence="6">Singapore isolate B</strain>
    </source>
</reference>
<evidence type="ECO:0000256" key="5">
    <source>
        <dbReference type="RuleBase" id="RU364010"/>
    </source>
</evidence>
<evidence type="ECO:0000256" key="4">
    <source>
        <dbReference type="ARBA" id="ARBA00023065"/>
    </source>
</evidence>
<dbReference type="SUPFAM" id="SSF118203">
    <property type="entry name" value="Vacuolar ATP synthase subunit C"/>
    <property type="match status" value="1"/>
</dbReference>
<dbReference type="Gene3D" id="1.20.1460.10">
    <property type="entry name" value="subunit c (vma5p) of the yeast v-atpase, domain 2"/>
    <property type="match status" value="1"/>
</dbReference>
<dbReference type="Gene3D" id="3.30.70.1180">
    <property type="entry name" value="Vacuolar atp synthase subunit c, domain 1"/>
    <property type="match status" value="1"/>
</dbReference>
<keyword evidence="7" id="KW-1185">Reference proteome</keyword>
<dbReference type="RefSeq" id="XP_012898633.1">
    <property type="nucleotide sequence ID" value="XM_013043179.1"/>
</dbReference>
<dbReference type="GO" id="GO:0046961">
    <property type="term" value="F:proton-transporting ATPase activity, rotational mechanism"/>
    <property type="evidence" value="ECO:0007669"/>
    <property type="project" value="InterPro"/>
</dbReference>
<evidence type="ECO:0000256" key="2">
    <source>
        <dbReference type="ARBA" id="ARBA00022448"/>
    </source>
</evidence>
<comment type="function">
    <text evidence="5">Subunit of the V1 complex of vacuolar(H+)-ATPase (V-ATPase), a multisubunit enzyme composed of a peripheral complex (V1) that hydrolyzes ATP and a membrane integral complex (V0) that translocates protons. V-ATPase is responsible for acidifying and maintaining the pH of intracellular compartments and in some cell types, is targeted to the plasma membrane, where it is responsible for acidifying the extracellular environment. Subunit C is necessary for the assembly of the catalytic sector of the enzyme and is likely to have a specific function in its catalytic activity.</text>
</comment>
<dbReference type="InterPro" id="IPR004907">
    <property type="entry name" value="ATPase_V1-cplx_csu"/>
</dbReference>
<comment type="subunit">
    <text evidence="5">V-ATPase is a heteromultimeric enzyme composed of a peripheral catalytic V1 complex (components A to H) attached to an integral membrane V0 proton pore complex.</text>
</comment>
<evidence type="ECO:0000256" key="1">
    <source>
        <dbReference type="ARBA" id="ARBA00006138"/>
    </source>
</evidence>
<dbReference type="OMA" id="VMIWIHV"/>
<evidence type="ECO:0000256" key="3">
    <source>
        <dbReference type="ARBA" id="ARBA00022781"/>
    </source>
</evidence>
<dbReference type="PANTHER" id="PTHR10137:SF0">
    <property type="entry name" value="V-TYPE PROTON ATPASE SUBUNIT C"/>
    <property type="match status" value="1"/>
</dbReference>
<accession>D8M946</accession>
<name>D8M946_BLAHO</name>
<dbReference type="InParanoid" id="D8M946"/>